<dbReference type="EMBL" id="JAPDDT010000001">
    <property type="protein sequence ID" value="MCW1920970.1"/>
    <property type="molecule type" value="Genomic_DNA"/>
</dbReference>
<dbReference type="PANTHER" id="PTHR30309:SF0">
    <property type="entry name" value="GLYCEROL-3-PHOSPHATE ACYLTRANSFERASE-RELATED"/>
    <property type="match status" value="1"/>
</dbReference>
<dbReference type="Pfam" id="PF02660">
    <property type="entry name" value="G3P_acyltransf"/>
    <property type="match status" value="1"/>
</dbReference>
<dbReference type="Proteomes" id="UP001320876">
    <property type="component" value="Unassembled WGS sequence"/>
</dbReference>
<comment type="function">
    <text evidence="10">Catalyzes the transfer of an acyl group from acyl-phosphate (acyl-PO(4)) to glycerol-3-phosphate (G3P) to form lysophosphatidic acid (LPA). This enzyme utilizes acyl-phosphate as fatty acyl donor, but not acyl-CoA or acyl-ACP.</text>
</comment>
<dbReference type="PANTHER" id="PTHR30309">
    <property type="entry name" value="INNER MEMBRANE PROTEIN YGIH"/>
    <property type="match status" value="1"/>
</dbReference>
<evidence type="ECO:0000256" key="3">
    <source>
        <dbReference type="ARBA" id="ARBA00022679"/>
    </source>
</evidence>
<keyword evidence="3 10" id="KW-0808">Transferase</keyword>
<keyword evidence="5 10" id="KW-1133">Transmembrane helix</keyword>
<proteinExistence type="inferred from homology"/>
<dbReference type="GO" id="GO:0004366">
    <property type="term" value="F:glycerol-3-phosphate O-acyltransferase activity"/>
    <property type="evidence" value="ECO:0007669"/>
    <property type="project" value="UniProtKB-EC"/>
</dbReference>
<protein>
    <recommendedName>
        <fullName evidence="10">Glycerol-3-phosphate acyltransferase</fullName>
    </recommendedName>
    <alternativeName>
        <fullName evidence="10">Acyl-PO4 G3P acyltransferase</fullName>
    </alternativeName>
    <alternativeName>
        <fullName evidence="10">Acyl-phosphate--glycerol-3-phosphate acyltransferase</fullName>
    </alternativeName>
    <alternativeName>
        <fullName evidence="10">G3P acyltransferase</fullName>
        <shortName evidence="10">GPAT</shortName>
        <ecNumber evidence="10">2.3.1.275</ecNumber>
    </alternativeName>
    <alternativeName>
        <fullName evidence="10">Lysophosphatidic acid synthase</fullName>
        <shortName evidence="10">LPA synthase</shortName>
    </alternativeName>
</protein>
<evidence type="ECO:0000256" key="6">
    <source>
        <dbReference type="ARBA" id="ARBA00023098"/>
    </source>
</evidence>
<evidence type="ECO:0000313" key="12">
    <source>
        <dbReference type="Proteomes" id="UP001320876"/>
    </source>
</evidence>
<evidence type="ECO:0000256" key="2">
    <source>
        <dbReference type="ARBA" id="ARBA00022516"/>
    </source>
</evidence>
<dbReference type="InterPro" id="IPR003811">
    <property type="entry name" value="G3P_acylTferase_PlsY"/>
</dbReference>
<keyword evidence="6 10" id="KW-0443">Lipid metabolism</keyword>
<keyword evidence="2 10" id="KW-0444">Lipid biosynthesis</keyword>
<evidence type="ECO:0000256" key="5">
    <source>
        <dbReference type="ARBA" id="ARBA00022989"/>
    </source>
</evidence>
<evidence type="ECO:0000256" key="1">
    <source>
        <dbReference type="ARBA" id="ARBA00022475"/>
    </source>
</evidence>
<keyword evidence="9 10" id="KW-1208">Phospholipid metabolism</keyword>
<evidence type="ECO:0000256" key="10">
    <source>
        <dbReference type="HAMAP-Rule" id="MF_01043"/>
    </source>
</evidence>
<dbReference type="SMART" id="SM01207">
    <property type="entry name" value="G3P_acyltransf"/>
    <property type="match status" value="1"/>
</dbReference>
<comment type="subcellular location">
    <subcellularLocation>
        <location evidence="10">Cell membrane</location>
        <topology evidence="10">Multi-pass membrane protein</topology>
    </subcellularLocation>
</comment>
<dbReference type="EC" id="2.3.1.275" evidence="10"/>
<evidence type="ECO:0000256" key="4">
    <source>
        <dbReference type="ARBA" id="ARBA00022692"/>
    </source>
</evidence>
<keyword evidence="1 10" id="KW-1003">Cell membrane</keyword>
<feature type="transmembrane region" description="Helical" evidence="10">
    <location>
        <begin position="101"/>
        <end position="120"/>
    </location>
</feature>
<comment type="catalytic activity">
    <reaction evidence="10">
        <text>an acyl phosphate + sn-glycerol 3-phosphate = a 1-acyl-sn-glycero-3-phosphate + phosphate</text>
        <dbReference type="Rhea" id="RHEA:34075"/>
        <dbReference type="ChEBI" id="CHEBI:43474"/>
        <dbReference type="ChEBI" id="CHEBI:57597"/>
        <dbReference type="ChEBI" id="CHEBI:57970"/>
        <dbReference type="ChEBI" id="CHEBI:59918"/>
        <dbReference type="EC" id="2.3.1.275"/>
    </reaction>
</comment>
<dbReference type="RefSeq" id="WP_264485079.1">
    <property type="nucleotide sequence ID" value="NZ_JAPDDT010000001.1"/>
</dbReference>
<sequence>MQLWLCPLIAFLLGSIPFGLFIARMKGIDIRQHGSGNIGATNVLRVVGKKHGITCLILDALKGFIPVVIALNLVQIEGRKVGIPIPALDAFALHLPAAEQLTGQLVHVATALLAILGHNYSPWVGFKGGKGIATSAGVLLGLMPFAVVLLIAVWLLAFAITRYVSVASIAAAAALPLLTHVGARFHKGPDGRTLWEAGTWNKPLFVFSVVIAVLAIWKHRGNIQRLMNGTENRFQPKKKSNA</sequence>
<keyword evidence="8 10" id="KW-0594">Phospholipid biosynthesis</keyword>
<name>A0ABT3GBH0_9BACT</name>
<comment type="subunit">
    <text evidence="10">Probably interacts with PlsX.</text>
</comment>
<evidence type="ECO:0000256" key="9">
    <source>
        <dbReference type="ARBA" id="ARBA00023264"/>
    </source>
</evidence>
<keyword evidence="11" id="KW-0012">Acyltransferase</keyword>
<comment type="pathway">
    <text evidence="10">Lipid metabolism; phospholipid metabolism.</text>
</comment>
<evidence type="ECO:0000313" key="11">
    <source>
        <dbReference type="EMBL" id="MCW1920970.1"/>
    </source>
</evidence>
<dbReference type="NCBIfam" id="TIGR00023">
    <property type="entry name" value="glycerol-3-phosphate 1-O-acyltransferase PlsY"/>
    <property type="match status" value="1"/>
</dbReference>
<dbReference type="HAMAP" id="MF_01043">
    <property type="entry name" value="PlsY"/>
    <property type="match status" value="1"/>
</dbReference>
<feature type="transmembrane region" description="Helical" evidence="10">
    <location>
        <begin position="132"/>
        <end position="156"/>
    </location>
</feature>
<gene>
    <name evidence="10 11" type="primary">plsY</name>
    <name evidence="11" type="ORF">OKA05_00290</name>
</gene>
<feature type="transmembrane region" description="Helical" evidence="10">
    <location>
        <begin position="200"/>
        <end position="217"/>
    </location>
</feature>
<comment type="caution">
    <text evidence="11">The sequence shown here is derived from an EMBL/GenBank/DDBJ whole genome shotgun (WGS) entry which is preliminary data.</text>
</comment>
<evidence type="ECO:0000256" key="7">
    <source>
        <dbReference type="ARBA" id="ARBA00023136"/>
    </source>
</evidence>
<keyword evidence="12" id="KW-1185">Reference proteome</keyword>
<accession>A0ABT3GBH0</accession>
<keyword evidence="4 10" id="KW-0812">Transmembrane</keyword>
<reference evidence="11 12" key="1">
    <citation type="submission" date="2022-10" db="EMBL/GenBank/DDBJ databases">
        <title>Luteolibacter arcticus strain CCTCC AB 2014275, whole genome shotgun sequencing project.</title>
        <authorList>
            <person name="Zhao G."/>
            <person name="Shen L."/>
        </authorList>
    </citation>
    <scope>NUCLEOTIDE SEQUENCE [LARGE SCALE GENOMIC DNA]</scope>
    <source>
        <strain evidence="11 12">CCTCC AB 2014275</strain>
    </source>
</reference>
<comment type="similarity">
    <text evidence="10">Belongs to the PlsY family.</text>
</comment>
<keyword evidence="7 10" id="KW-0472">Membrane</keyword>
<evidence type="ECO:0000256" key="8">
    <source>
        <dbReference type="ARBA" id="ARBA00023209"/>
    </source>
</evidence>
<organism evidence="11 12">
    <name type="scientific">Luteolibacter arcticus</name>
    <dbReference type="NCBI Taxonomy" id="1581411"/>
    <lineage>
        <taxon>Bacteria</taxon>
        <taxon>Pseudomonadati</taxon>
        <taxon>Verrucomicrobiota</taxon>
        <taxon>Verrucomicrobiia</taxon>
        <taxon>Verrucomicrobiales</taxon>
        <taxon>Verrucomicrobiaceae</taxon>
        <taxon>Luteolibacter</taxon>
    </lineage>
</organism>
<feature type="transmembrane region" description="Helical" evidence="10">
    <location>
        <begin position="6"/>
        <end position="23"/>
    </location>
</feature>
<feature type="transmembrane region" description="Helical" evidence="10">
    <location>
        <begin position="163"/>
        <end position="180"/>
    </location>
</feature>